<organism evidence="1 2">
    <name type="scientific">Paenibacillus illinoisensis</name>
    <dbReference type="NCBI Taxonomy" id="59845"/>
    <lineage>
        <taxon>Bacteria</taxon>
        <taxon>Bacillati</taxon>
        <taxon>Bacillota</taxon>
        <taxon>Bacilli</taxon>
        <taxon>Bacillales</taxon>
        <taxon>Paenibacillaceae</taxon>
        <taxon>Paenibacillus</taxon>
    </lineage>
</organism>
<proteinExistence type="predicted"/>
<dbReference type="EMBL" id="PRLG01000018">
    <property type="protein sequence ID" value="PYY29079.1"/>
    <property type="molecule type" value="Genomic_DNA"/>
</dbReference>
<comment type="caution">
    <text evidence="1">The sequence shown here is derived from an EMBL/GenBank/DDBJ whole genome shotgun (WGS) entry which is preliminary data.</text>
</comment>
<dbReference type="AlphaFoldDB" id="A0A2W0CE93"/>
<sequence>MTEAEAAIVELEAQAAADLEAANLVKEAIEGLPVKEDVELADKAAVEEVRTKYESLTATQKALVGDITRLTEAEAAIAELEAQAAADLEAANLVKEAIEGLPVKEDVELADKAAVEEVRTKYEALTATQKALVGDITRLTEAEAAIAGLEAQAAADLEAANRVKVKIADLPKKSEITLANKTVVVEARSAYEALTTTQKTLVGDITRLTEAEAAIAGLEAQAAADLEAANQVKAAIEGLPVKEDVELADKAAVEEVRTKYESLTATQKALVGDIMRLTEAEAAIAELEAQAAADLEAANLVKAAIEGLPVKAEVELADKTAVEAARTKYKALTATQKALVGDITRLTDAEAAIAELEAQAAADLEAANLVKAAIEGLPVKEDVVLTDKAAVEAARTKYESLTATQKALVGDITRLTEAEAAIADWQVIALAKENLRVTYNGVDVSVLLSNLQDGANVTWSLKDPTQSSIIDVLNGNINRTGLTTDTDIVLIANITSGIKAVTKQFNITVHAEVAEPKSILSKEIANFDFTNVYATTAREESNKITSTDFKTNPKHFTISDGNITIPVDLTWDIPLSGFSTGQVVGSAIDSFIQDYCNAHGIKLGDRTVYGSGFEDTFFISTFKTGSDAAITLGGNDWSFFFQNNHWTGTDGTQNRTFIVSDGVNQVTIVLSQKFTDMSNLVTYLNNQLQSKSVSVTAEQVNESQFKLVSNSSNTDITITGNDKEQFFDN</sequence>
<evidence type="ECO:0000313" key="2">
    <source>
        <dbReference type="Proteomes" id="UP000247459"/>
    </source>
</evidence>
<gene>
    <name evidence="1" type="ORF">PIL02S_02018</name>
</gene>
<dbReference type="Proteomes" id="UP000247459">
    <property type="component" value="Unassembled WGS sequence"/>
</dbReference>
<protein>
    <submittedName>
        <fullName evidence="1">Uncharacterized protein</fullName>
    </submittedName>
</protein>
<accession>A0A2W0CE93</accession>
<dbReference type="OrthoDB" id="185675at2"/>
<name>A0A2W0CE93_9BACL</name>
<reference evidence="1 2" key="1">
    <citation type="submission" date="2018-01" db="EMBL/GenBank/DDBJ databases">
        <title>Genome sequence of the PGP bacterium Paenibacillus illinoisensis E3.</title>
        <authorList>
            <person name="Rolli E."/>
            <person name="Marasco R."/>
            <person name="Bessem C."/>
            <person name="Michoud G."/>
            <person name="Gaiarsa S."/>
            <person name="Borin S."/>
            <person name="Daffonchio D."/>
        </authorList>
    </citation>
    <scope>NUCLEOTIDE SEQUENCE [LARGE SCALE GENOMIC DNA]</scope>
    <source>
        <strain evidence="1 2">E3</strain>
    </source>
</reference>
<evidence type="ECO:0000313" key="1">
    <source>
        <dbReference type="EMBL" id="PYY29079.1"/>
    </source>
</evidence>